<protein>
    <submittedName>
        <fullName evidence="2">Uncharacterized protein</fullName>
    </submittedName>
</protein>
<feature type="transmembrane region" description="Helical" evidence="1">
    <location>
        <begin position="401"/>
        <end position="418"/>
    </location>
</feature>
<feature type="transmembrane region" description="Helical" evidence="1">
    <location>
        <begin position="82"/>
        <end position="102"/>
    </location>
</feature>
<dbReference type="AlphaFoldDB" id="A0A420EDD1"/>
<keyword evidence="1" id="KW-0812">Transmembrane</keyword>
<dbReference type="Proteomes" id="UP000286482">
    <property type="component" value="Unassembled WGS sequence"/>
</dbReference>
<keyword evidence="1" id="KW-1133">Transmembrane helix</keyword>
<feature type="transmembrane region" description="Helical" evidence="1">
    <location>
        <begin position="374"/>
        <end position="395"/>
    </location>
</feature>
<feature type="transmembrane region" description="Helical" evidence="1">
    <location>
        <begin position="341"/>
        <end position="362"/>
    </location>
</feature>
<feature type="transmembrane region" description="Helical" evidence="1">
    <location>
        <begin position="108"/>
        <end position="128"/>
    </location>
</feature>
<keyword evidence="3" id="KW-1185">Reference proteome</keyword>
<accession>A0A420EDD1</accession>
<dbReference type="RefSeq" id="WP_120354759.1">
    <property type="nucleotide sequence ID" value="NZ_RAQO01000005.1"/>
</dbReference>
<feature type="transmembrane region" description="Helical" evidence="1">
    <location>
        <begin position="263"/>
        <end position="284"/>
    </location>
</feature>
<evidence type="ECO:0000313" key="2">
    <source>
        <dbReference type="EMBL" id="RKF18680.1"/>
    </source>
</evidence>
<gene>
    <name evidence="2" type="ORF">DBZ36_09770</name>
</gene>
<feature type="transmembrane region" description="Helical" evidence="1">
    <location>
        <begin position="181"/>
        <end position="203"/>
    </location>
</feature>
<keyword evidence="1" id="KW-0472">Membrane</keyword>
<reference evidence="2 3" key="1">
    <citation type="submission" date="2018-09" db="EMBL/GenBank/DDBJ databases">
        <authorList>
            <person name="Wang Z."/>
        </authorList>
    </citation>
    <scope>NUCLEOTIDE SEQUENCE [LARGE SCALE GENOMIC DNA]</scope>
    <source>
        <strain evidence="2 3">ALS 81</strain>
    </source>
</reference>
<evidence type="ECO:0000313" key="3">
    <source>
        <dbReference type="Proteomes" id="UP000286482"/>
    </source>
</evidence>
<sequence length="419" mass="47218">MIRELWSTLLNKSRISNIANLMKVVPFLNVLLPIAKVLGVSADAVHEMPGGRTTTYYVKGRTPSGTRVNGFVEETSAGMGDFASFVLLAVTIAFIAGVYFLLQGPLLLLAKTPLVYTLSFLPAAVYIIKNRSNDLARACEIISKRTKVMGSKSMMLAIPLSIYGGFMVADYNTVFRFDSPLLMMIVGTVWSVLLFFCMFVPLVNSSLIVRAYLIGAEKRKYRTILIMVLWTLLCMWFFSLSYTTQGGGDASGFLWTAADGSTHPIKVSTIYILALNILLTWYIVKFATILIREDDVFQFFPMIVIFTIYVLFWTLGFVGYLSGYSHARLLANAENWLSNGMFQLGATILYLVLIIWSVRYPYLSASKEMNDSKVLFLFRFIPMHILCVYFIFLWYPSVGTLTGWYVTAIGSFIQYLPFI</sequence>
<organism evidence="2 3">
    <name type="scientific">Alginatibacterium sediminis</name>
    <dbReference type="NCBI Taxonomy" id="2164068"/>
    <lineage>
        <taxon>Bacteria</taxon>
        <taxon>Pseudomonadati</taxon>
        <taxon>Pseudomonadota</taxon>
        <taxon>Gammaproteobacteria</taxon>
        <taxon>Alteromonadales</taxon>
        <taxon>Alteromonadaceae</taxon>
        <taxon>Alginatibacterium</taxon>
    </lineage>
</organism>
<proteinExistence type="predicted"/>
<dbReference type="EMBL" id="RAQO01000005">
    <property type="protein sequence ID" value="RKF18680.1"/>
    <property type="molecule type" value="Genomic_DNA"/>
</dbReference>
<evidence type="ECO:0000256" key="1">
    <source>
        <dbReference type="SAM" id="Phobius"/>
    </source>
</evidence>
<feature type="transmembrane region" description="Helical" evidence="1">
    <location>
        <begin position="296"/>
        <end position="321"/>
    </location>
</feature>
<comment type="caution">
    <text evidence="2">The sequence shown here is derived from an EMBL/GenBank/DDBJ whole genome shotgun (WGS) entry which is preliminary data.</text>
</comment>
<feature type="transmembrane region" description="Helical" evidence="1">
    <location>
        <begin position="224"/>
        <end position="243"/>
    </location>
</feature>
<feature type="transmembrane region" description="Helical" evidence="1">
    <location>
        <begin position="149"/>
        <end position="169"/>
    </location>
</feature>
<name>A0A420EDD1_9ALTE</name>